<accession>A0A8I1LA78</accession>
<organism evidence="1 2">
    <name type="scientific">Corynebacterium tuberculostearicum</name>
    <dbReference type="NCBI Taxonomy" id="38304"/>
    <lineage>
        <taxon>Bacteria</taxon>
        <taxon>Bacillati</taxon>
        <taxon>Actinomycetota</taxon>
        <taxon>Actinomycetes</taxon>
        <taxon>Mycobacteriales</taxon>
        <taxon>Corynebacteriaceae</taxon>
        <taxon>Corynebacterium</taxon>
    </lineage>
</organism>
<dbReference type="Proteomes" id="UP000603369">
    <property type="component" value="Unassembled WGS sequence"/>
</dbReference>
<protein>
    <submittedName>
        <fullName evidence="1">PD-(D/E)XK motif protein</fullName>
    </submittedName>
</protein>
<gene>
    <name evidence="1" type="ORF">JDP02_00405</name>
</gene>
<evidence type="ECO:0000313" key="1">
    <source>
        <dbReference type="EMBL" id="MBK3426980.1"/>
    </source>
</evidence>
<name>A0A8I1LA78_9CORY</name>
<dbReference type="EMBL" id="JAEHFL010000001">
    <property type="protein sequence ID" value="MBK3426980.1"/>
    <property type="molecule type" value="Genomic_DNA"/>
</dbReference>
<dbReference type="InterPro" id="IPR025534">
    <property type="entry name" value="DUF4420"/>
</dbReference>
<proteinExistence type="predicted"/>
<dbReference type="Pfam" id="PF14390">
    <property type="entry name" value="DUF4420"/>
    <property type="match status" value="1"/>
</dbReference>
<keyword evidence="2" id="KW-1185">Reference proteome</keyword>
<sequence>MSKSEFLFQAVSKDQNLNNGEEWALSTGVEISAGAVQCFSDYSGKIGLIIPTSQEEFDTFVDDRKSKAIHLTRRKVVNNGIDTDFQARLILRDLNQRSIFYFFVDELLGFLDGKENASITDVSAFLAKWRHFFSSDKQFVIDPQVEVGLLCELEVLLGLLHDEVPNAVESWYGPEKTRHDFLLNDCAIECKGTASADRMLVSIHGRNQLETPNNKPLYLVFRRYNRHPDGALSIPSLVEELQTYSAFNIESFTEKMYLLGIDVFDEAHSKAFNNYFAVDVHEFEITEEFPRVEVKDPANRISDLQYKIDLAGPSSIPGYRPIPSFIK</sequence>
<dbReference type="AlphaFoldDB" id="A0A8I1LA78"/>
<evidence type="ECO:0000313" key="2">
    <source>
        <dbReference type="Proteomes" id="UP000603369"/>
    </source>
</evidence>
<reference evidence="1 2" key="1">
    <citation type="submission" date="2020-12" db="EMBL/GenBank/DDBJ databases">
        <title>Draft genome sequence of the commensal strain Corynebacterium tuberculostearicum MFP09/CIP 102622 isolated from human skin.</title>
        <authorList>
            <person name="Boukerb A.M."/>
            <person name="Janvier X."/>
            <person name="Feuilloley M.G.J."/>
            <person name="Groboillot A."/>
        </authorList>
    </citation>
    <scope>NUCLEOTIDE SEQUENCE [LARGE SCALE GENOMIC DNA]</scope>
    <source>
        <strain evidence="1 2">CIP 102622</strain>
    </source>
</reference>
<comment type="caution">
    <text evidence="1">The sequence shown here is derived from an EMBL/GenBank/DDBJ whole genome shotgun (WGS) entry which is preliminary data.</text>
</comment>
<dbReference type="RefSeq" id="WP_200435153.1">
    <property type="nucleotide sequence ID" value="NZ_JAEHFL010000001.1"/>
</dbReference>